<comment type="caution">
    <text evidence="2">The sequence shown here is derived from an EMBL/GenBank/DDBJ whole genome shotgun (WGS) entry which is preliminary data.</text>
</comment>
<dbReference type="OrthoDB" id="10360977at2759"/>
<protein>
    <submittedName>
        <fullName evidence="2">Uncharacterized protein</fullName>
    </submittedName>
</protein>
<dbReference type="EMBL" id="BRXZ01003748">
    <property type="protein sequence ID" value="GMH61052.1"/>
    <property type="molecule type" value="Genomic_DNA"/>
</dbReference>
<evidence type="ECO:0000256" key="1">
    <source>
        <dbReference type="SAM" id="MobiDB-lite"/>
    </source>
</evidence>
<organism evidence="2 3">
    <name type="scientific">Triparma retinervis</name>
    <dbReference type="NCBI Taxonomy" id="2557542"/>
    <lineage>
        <taxon>Eukaryota</taxon>
        <taxon>Sar</taxon>
        <taxon>Stramenopiles</taxon>
        <taxon>Ochrophyta</taxon>
        <taxon>Bolidophyceae</taxon>
        <taxon>Parmales</taxon>
        <taxon>Triparmaceae</taxon>
        <taxon>Triparma</taxon>
    </lineage>
</organism>
<dbReference type="Proteomes" id="UP001165082">
    <property type="component" value="Unassembled WGS sequence"/>
</dbReference>
<evidence type="ECO:0000313" key="3">
    <source>
        <dbReference type="Proteomes" id="UP001165082"/>
    </source>
</evidence>
<evidence type="ECO:0000313" key="2">
    <source>
        <dbReference type="EMBL" id="GMH61052.1"/>
    </source>
</evidence>
<reference evidence="2" key="1">
    <citation type="submission" date="2022-07" db="EMBL/GenBank/DDBJ databases">
        <title>Genome analysis of Parmales, a sister group of diatoms, reveals the evolutionary specialization of diatoms from phago-mixotrophs to photoautotrophs.</title>
        <authorList>
            <person name="Ban H."/>
            <person name="Sato S."/>
            <person name="Yoshikawa S."/>
            <person name="Kazumasa Y."/>
            <person name="Nakamura Y."/>
            <person name="Ichinomiya M."/>
            <person name="Saitoh K."/>
            <person name="Sato N."/>
            <person name="Blanc-Mathieu R."/>
            <person name="Endo H."/>
            <person name="Kuwata A."/>
            <person name="Ogata H."/>
        </authorList>
    </citation>
    <scope>NUCLEOTIDE SEQUENCE</scope>
</reference>
<proteinExistence type="predicted"/>
<keyword evidence="3" id="KW-1185">Reference proteome</keyword>
<feature type="non-terminal residue" evidence="2">
    <location>
        <position position="1"/>
    </location>
</feature>
<name>A0A9W7DZQ3_9STRA</name>
<sequence>PCPPVQFKQSSRRYCKQQMQWWRRKAGVCWVSMDEGAVGRISAMNEMGREEWEKAVGEEGGESERVKRRNEEQGKGMKRFISKEGWEEGEIEGFMKERDYWHEVVKGRIDNKGED</sequence>
<dbReference type="AlphaFoldDB" id="A0A9W7DZQ3"/>
<accession>A0A9W7DZQ3</accession>
<feature type="region of interest" description="Disordered" evidence="1">
    <location>
        <begin position="54"/>
        <end position="75"/>
    </location>
</feature>
<gene>
    <name evidence="2" type="ORF">TrRE_jg6830</name>
</gene>